<dbReference type="GeneID" id="110417326"/>
<keyword evidence="1" id="KW-1185">Reference proteome</keyword>
<dbReference type="InterPro" id="IPR008507">
    <property type="entry name" value="DUF789"/>
</dbReference>
<dbReference type="PANTHER" id="PTHR32010">
    <property type="entry name" value="PHOTOSYSTEM II STABILITY/ASSEMBLY FACTOR HCF136, CHLOROPLASTIC"/>
    <property type="match status" value="1"/>
</dbReference>
<name>A0A6J1AF95_9ROSI</name>
<evidence type="ECO:0000313" key="2">
    <source>
        <dbReference type="RefSeq" id="XP_021285319.1"/>
    </source>
</evidence>
<dbReference type="Pfam" id="PF05623">
    <property type="entry name" value="DUF789"/>
    <property type="match status" value="1"/>
</dbReference>
<gene>
    <name evidence="2" type="primary">LOC110417326</name>
</gene>
<accession>A0A6J1AF95</accession>
<evidence type="ECO:0000313" key="1">
    <source>
        <dbReference type="Proteomes" id="UP000504621"/>
    </source>
</evidence>
<dbReference type="PANTHER" id="PTHR32010:SF23">
    <property type="entry name" value="IG-LIKE DOMAIN-CONTAINING PROTEIN"/>
    <property type="match status" value="1"/>
</dbReference>
<dbReference type="Proteomes" id="UP000504621">
    <property type="component" value="Unplaced"/>
</dbReference>
<reference evidence="2" key="1">
    <citation type="submission" date="2025-08" db="UniProtKB">
        <authorList>
            <consortium name="RefSeq"/>
        </authorList>
    </citation>
    <scope>IDENTIFICATION</scope>
    <source>
        <tissue evidence="2">Leaf</tissue>
    </source>
</reference>
<dbReference type="AlphaFoldDB" id="A0A6J1AF95"/>
<sequence length="814" mass="91695">MPESQMNFRVETKYWVKKGSTCNFVGRDATILEKKSLNEQNPFSGDGLLPNPYVSFSKNICTAHGIDKPENKEIMCQRIQGEVFVESSQYAATKRFNQSLFQNFSWSDQVGNWETEVLKHSEIKPNHSFIHKNFNCKKEPKTWEEDFTRLHKRPSICEESIQAPFDLHHCKNADEARKVKYNNQHFTTHSSNCFHAYPVSSVPDQQNAHCETKVWVPAQGGFQPCNRMKMQRTSHVLGRSFCGSVGSQPFSGYQVHQEHNLMKAKKWIPVCRKERTGFAGFCNVINDPLPFYASDNSKSVTGSGVYKKYKFRKKTNSETKAKKWIPVQVVERTGDVCNVFSDTSPSSCGEMNYTNLKGNVTPISGSTTSSATTTSDLIATPATKMTSNENETSTLTKDGAIAAVHASESTNGSMIYFEEPEGIPQSIIDSQVAVEALTAAYRLQLESEKAQLEMDQPLAEFERFIHSASPAISFSHSCSKCGVCSVSQLSSSFLCKHQMPSISLRAVWNWYQKPGNYGLEIKAVDYNNQKGRPTEMTSFQAHFIPFLSAIQLFGYVRPEKQEVDLNSSSLETLFVKHSPEAIQPGHFCVGNKTSDKNLDSIEEVCISNNATSCKTGDSQGFLSSLDCLGDSELMFEFFESELPHKRKPLHINFRIAELVNTGTSNLVFGDPSKLESVDLHDLHPASWYSVAWYPIYRIPEGNFHASFLTYHSLGHLVQRCIPTDSLQNKATCIVAPVLGLESYNTQGECWFDPRIPDKTSLEEFSQCKTSEIIVKRLRTLEDNAFSFARGCVCKNNVKVFNQQPDYEFFISRKQ</sequence>
<organism evidence="1 2">
    <name type="scientific">Herrania umbratica</name>
    <dbReference type="NCBI Taxonomy" id="108875"/>
    <lineage>
        <taxon>Eukaryota</taxon>
        <taxon>Viridiplantae</taxon>
        <taxon>Streptophyta</taxon>
        <taxon>Embryophyta</taxon>
        <taxon>Tracheophyta</taxon>
        <taxon>Spermatophyta</taxon>
        <taxon>Magnoliopsida</taxon>
        <taxon>eudicotyledons</taxon>
        <taxon>Gunneridae</taxon>
        <taxon>Pentapetalae</taxon>
        <taxon>rosids</taxon>
        <taxon>malvids</taxon>
        <taxon>Malvales</taxon>
        <taxon>Malvaceae</taxon>
        <taxon>Byttnerioideae</taxon>
        <taxon>Herrania</taxon>
    </lineage>
</organism>
<proteinExistence type="predicted"/>
<dbReference type="RefSeq" id="XP_021285319.1">
    <property type="nucleotide sequence ID" value="XM_021429644.1"/>
</dbReference>
<protein>
    <submittedName>
        <fullName evidence="2">Uncharacterized protein LOC110417326 isoform X2</fullName>
    </submittedName>
</protein>